<organism evidence="1 2">
    <name type="scientific">Pan troglodytes</name>
    <name type="common">Chimpanzee</name>
    <dbReference type="NCBI Taxonomy" id="9598"/>
    <lineage>
        <taxon>Eukaryota</taxon>
        <taxon>Metazoa</taxon>
        <taxon>Chordata</taxon>
        <taxon>Craniata</taxon>
        <taxon>Vertebrata</taxon>
        <taxon>Euteleostomi</taxon>
        <taxon>Mammalia</taxon>
        <taxon>Eutheria</taxon>
        <taxon>Euarchontoglires</taxon>
        <taxon>Primates</taxon>
        <taxon>Haplorrhini</taxon>
        <taxon>Catarrhini</taxon>
        <taxon>Hominidae</taxon>
        <taxon>Pan</taxon>
    </lineage>
</organism>
<feature type="non-terminal residue" evidence="1">
    <location>
        <position position="33"/>
    </location>
</feature>
<name>A0A2J8Q4H3_PANTR</name>
<evidence type="ECO:0000313" key="1">
    <source>
        <dbReference type="EMBL" id="PNI91168.1"/>
    </source>
</evidence>
<dbReference type="EMBL" id="NBAG03000083">
    <property type="protein sequence ID" value="PNI91168.1"/>
    <property type="molecule type" value="Genomic_DNA"/>
</dbReference>
<proteinExistence type="predicted"/>
<comment type="caution">
    <text evidence="1">The sequence shown here is derived from an EMBL/GenBank/DDBJ whole genome shotgun (WGS) entry which is preliminary data.</text>
</comment>
<sequence length="33" mass="4007">MRAEEKYEISLLKKEKMNLLKLIDKKNEEKISL</sequence>
<evidence type="ECO:0000313" key="2">
    <source>
        <dbReference type="Proteomes" id="UP000236370"/>
    </source>
</evidence>
<gene>
    <name evidence="1" type="ORF">CK820_G0044664</name>
</gene>
<reference evidence="1 2" key="1">
    <citation type="submission" date="2017-12" db="EMBL/GenBank/DDBJ databases">
        <title>High-resolution comparative analysis of great ape genomes.</title>
        <authorList>
            <person name="Pollen A."/>
            <person name="Hastie A."/>
            <person name="Hormozdiari F."/>
            <person name="Dougherty M."/>
            <person name="Liu R."/>
            <person name="Chaisson M."/>
            <person name="Hoppe E."/>
            <person name="Hill C."/>
            <person name="Pang A."/>
            <person name="Hillier L."/>
            <person name="Baker C."/>
            <person name="Armstrong J."/>
            <person name="Shendure J."/>
            <person name="Paten B."/>
            <person name="Wilson R."/>
            <person name="Chao H."/>
            <person name="Schneider V."/>
            <person name="Ventura M."/>
            <person name="Kronenberg Z."/>
            <person name="Murali S."/>
            <person name="Gordon D."/>
            <person name="Cantsilieris S."/>
            <person name="Munson K."/>
            <person name="Nelson B."/>
            <person name="Raja A."/>
            <person name="Underwood J."/>
            <person name="Diekhans M."/>
            <person name="Fiddes I."/>
            <person name="Haussler D."/>
            <person name="Eichler E."/>
        </authorList>
    </citation>
    <scope>NUCLEOTIDE SEQUENCE [LARGE SCALE GENOMIC DNA]</scope>
    <source>
        <strain evidence="1">Yerkes chimp pedigree #C0471</strain>
    </source>
</reference>
<accession>A0A2J8Q4H3</accession>
<dbReference type="AlphaFoldDB" id="A0A2J8Q4H3"/>
<dbReference type="Proteomes" id="UP000236370">
    <property type="component" value="Unassembled WGS sequence"/>
</dbReference>
<dbReference type="SMR" id="A0A2J8Q4H3"/>
<protein>
    <submittedName>
        <fullName evidence="1">TSNAXIP1 isoform 15</fullName>
    </submittedName>
</protein>